<organism evidence="6 7">
    <name type="scientific">Dimorphilus gyrociliatus</name>
    <dbReference type="NCBI Taxonomy" id="2664684"/>
    <lineage>
        <taxon>Eukaryota</taxon>
        <taxon>Metazoa</taxon>
        <taxon>Spiralia</taxon>
        <taxon>Lophotrochozoa</taxon>
        <taxon>Annelida</taxon>
        <taxon>Polychaeta</taxon>
        <taxon>Polychaeta incertae sedis</taxon>
        <taxon>Dinophilidae</taxon>
        <taxon>Dimorphilus</taxon>
    </lineage>
</organism>
<dbReference type="AlphaFoldDB" id="A0A7I8V537"/>
<dbReference type="GO" id="GO:0030117">
    <property type="term" value="C:membrane coat"/>
    <property type="evidence" value="ECO:0007669"/>
    <property type="project" value="InterPro"/>
</dbReference>
<evidence type="ECO:0000256" key="2">
    <source>
        <dbReference type="ARBA" id="ARBA00022448"/>
    </source>
</evidence>
<dbReference type="GO" id="GO:0006886">
    <property type="term" value="P:intracellular protein transport"/>
    <property type="evidence" value="ECO:0007669"/>
    <property type="project" value="InterPro"/>
</dbReference>
<comment type="subcellular location">
    <subcellularLocation>
        <location evidence="1">Endomembrane system</location>
    </subcellularLocation>
</comment>
<sequence>MRGLKTFIEELRSCRNEDEERIRISKELANIRKKFLKRNKSLYDKRKYVCKLVYIFLKGEKVDFGQMEALSLISSTNYSDKRIGYLFLSTFPSREDYLLLAVECIKRDLHSNRPAIQKLALACLCNIGGPEMADLFTNQLVSVMKNEGNCDSVRQSSILGLISFLREGNNYPVILEKEIPYLFMIIDNDNLGLVQSSVTLLIYLTNDKNQLQTISSFQYLIISKLDKLMKTNNNFNQYMYGGFCAPWLIVQLFNLLNRIQLRENITNLIEYAIEKSIETKPNVTFIETNIKISIFQEAVKVDIICSFPGDFFRWDVIWKMILFLPRISQFSLRQELVNKILFVIDGGEKDVEQYAPALMNLISIAGDVISSSCWFKLVKLIREKPFFQKKVAAVAFNLLNRKSNPSSVLLRMCSFIIGEYGYLIASGREQIDCLRNRFYQSDEETKSIMLSAFVKIAQLHTNIKVEVLNILNDEMLIKNLNTEVQQRAVEYYQLIASFPSNFTENILLERASSNLIYKPEESFRQVLKVADISKRLKKTDFVLDAIRDPTVKSIDDLYDKRWSDFYHTERILTITTDSLSTLKEKLDHHWESWVKHSTEHTIRAASLFENIPKKTTSGCLIECEKTAKRTDGRCIWSIKIRCGTIEVSETVSIFINTLFSI</sequence>
<keyword evidence="2" id="KW-0813">Transport</keyword>
<keyword evidence="4" id="KW-0472">Membrane</keyword>
<proteinExistence type="predicted"/>
<evidence type="ECO:0000256" key="4">
    <source>
        <dbReference type="ARBA" id="ARBA00023136"/>
    </source>
</evidence>
<dbReference type="GO" id="GO:0012505">
    <property type="term" value="C:endomembrane system"/>
    <property type="evidence" value="ECO:0007669"/>
    <property type="project" value="UniProtKB-SubCell"/>
</dbReference>
<dbReference type="Pfam" id="PF01602">
    <property type="entry name" value="Adaptin_N"/>
    <property type="match status" value="2"/>
</dbReference>
<dbReference type="PANTHER" id="PTHR22780">
    <property type="entry name" value="ADAPTIN, ALPHA/GAMMA/EPSILON"/>
    <property type="match status" value="1"/>
</dbReference>
<dbReference type="InterPro" id="IPR050840">
    <property type="entry name" value="Adaptor_Complx_Large_Subunit"/>
</dbReference>
<dbReference type="Proteomes" id="UP000549394">
    <property type="component" value="Unassembled WGS sequence"/>
</dbReference>
<dbReference type="Gene3D" id="1.25.10.10">
    <property type="entry name" value="Leucine-rich Repeat Variant"/>
    <property type="match status" value="2"/>
</dbReference>
<dbReference type="EMBL" id="CAJFCJ010000001">
    <property type="protein sequence ID" value="CAD5110819.1"/>
    <property type="molecule type" value="Genomic_DNA"/>
</dbReference>
<dbReference type="GO" id="GO:0016192">
    <property type="term" value="P:vesicle-mediated transport"/>
    <property type="evidence" value="ECO:0007669"/>
    <property type="project" value="InterPro"/>
</dbReference>
<comment type="caution">
    <text evidence="6">The sequence shown here is derived from an EMBL/GenBank/DDBJ whole genome shotgun (WGS) entry which is preliminary data.</text>
</comment>
<reference evidence="6 7" key="1">
    <citation type="submission" date="2020-08" db="EMBL/GenBank/DDBJ databases">
        <authorList>
            <person name="Hejnol A."/>
        </authorList>
    </citation>
    <scope>NUCLEOTIDE SEQUENCE [LARGE SCALE GENOMIC DNA]</scope>
</reference>
<keyword evidence="7" id="KW-1185">Reference proteome</keyword>
<accession>A0A7I8V537</accession>
<gene>
    <name evidence="6" type="ORF">DGYR_LOCUS179</name>
</gene>
<feature type="domain" description="Clathrin/coatomer adaptor adaptin-like N-terminal" evidence="5">
    <location>
        <begin position="22"/>
        <end position="259"/>
    </location>
</feature>
<name>A0A7I8V537_9ANNE</name>
<evidence type="ECO:0000313" key="7">
    <source>
        <dbReference type="Proteomes" id="UP000549394"/>
    </source>
</evidence>
<keyword evidence="3" id="KW-0653">Protein transport</keyword>
<feature type="domain" description="Clathrin/coatomer adaptor adaptin-like N-terminal" evidence="5">
    <location>
        <begin position="323"/>
        <end position="496"/>
    </location>
</feature>
<protein>
    <submittedName>
        <fullName evidence="6">DgyrCDS182</fullName>
    </submittedName>
</protein>
<dbReference type="InterPro" id="IPR002553">
    <property type="entry name" value="Clathrin/coatomer_adapt-like_N"/>
</dbReference>
<dbReference type="InterPro" id="IPR016024">
    <property type="entry name" value="ARM-type_fold"/>
</dbReference>
<evidence type="ECO:0000256" key="3">
    <source>
        <dbReference type="ARBA" id="ARBA00022927"/>
    </source>
</evidence>
<dbReference type="OrthoDB" id="28053at2759"/>
<dbReference type="SUPFAM" id="SSF48371">
    <property type="entry name" value="ARM repeat"/>
    <property type="match status" value="1"/>
</dbReference>
<evidence type="ECO:0000313" key="6">
    <source>
        <dbReference type="EMBL" id="CAD5110819.1"/>
    </source>
</evidence>
<dbReference type="InterPro" id="IPR011989">
    <property type="entry name" value="ARM-like"/>
</dbReference>
<evidence type="ECO:0000259" key="5">
    <source>
        <dbReference type="Pfam" id="PF01602"/>
    </source>
</evidence>
<evidence type="ECO:0000256" key="1">
    <source>
        <dbReference type="ARBA" id="ARBA00004308"/>
    </source>
</evidence>